<keyword evidence="1" id="KW-0812">Transmembrane</keyword>
<dbReference type="Proteomes" id="UP000324241">
    <property type="component" value="Unassembled WGS sequence"/>
</dbReference>
<feature type="chain" id="PRO_5044089204" description="DUF7136 domain-containing protein" evidence="2">
    <location>
        <begin position="21"/>
        <end position="272"/>
    </location>
</feature>
<evidence type="ECO:0000313" key="5">
    <source>
        <dbReference type="EMBL" id="THC87720.1"/>
    </source>
</evidence>
<dbReference type="EMBL" id="SOSA01001071">
    <property type="protein sequence ID" value="THC87720.1"/>
    <property type="molecule type" value="Genomic_DNA"/>
</dbReference>
<dbReference type="RefSeq" id="XP_033431781.1">
    <property type="nucleotide sequence ID" value="XM_033566024.1"/>
</dbReference>
<dbReference type="GeneID" id="54324026"/>
<evidence type="ECO:0000256" key="1">
    <source>
        <dbReference type="SAM" id="Phobius"/>
    </source>
</evidence>
<reference evidence="4 7" key="2">
    <citation type="submission" date="2019-08" db="EMBL/GenBank/DDBJ databases">
        <title>The genome sequence of a newly discovered highly antifungal drug resistant Aspergillus species, Aspergillus tanneri NIH 1004.</title>
        <authorList>
            <person name="Mounaud S."/>
            <person name="Singh I."/>
            <person name="Joardar V."/>
            <person name="Pakala S."/>
            <person name="Pakala S."/>
            <person name="Venepally P."/>
            <person name="Chung J.K."/>
            <person name="Losada L."/>
            <person name="Nierman W.C."/>
        </authorList>
    </citation>
    <scope>NUCLEOTIDE SEQUENCE [LARGE SCALE GENOMIC DNA]</scope>
    <source>
        <strain evidence="4 7">NIH1004</strain>
    </source>
</reference>
<evidence type="ECO:0000313" key="6">
    <source>
        <dbReference type="Proteomes" id="UP000308092"/>
    </source>
</evidence>
<keyword evidence="6" id="KW-1185">Reference proteome</keyword>
<dbReference type="EMBL" id="QUQM01000002">
    <property type="protein sequence ID" value="KAA8652420.1"/>
    <property type="molecule type" value="Genomic_DNA"/>
</dbReference>
<dbReference type="OrthoDB" id="4490227at2759"/>
<dbReference type="STRING" id="1220188.A0A4S3IZ76"/>
<accession>A0A4S3IZ76</accession>
<evidence type="ECO:0000313" key="7">
    <source>
        <dbReference type="Proteomes" id="UP000324241"/>
    </source>
</evidence>
<feature type="domain" description="DUF7136" evidence="3">
    <location>
        <begin position="20"/>
        <end position="241"/>
    </location>
</feature>
<evidence type="ECO:0000256" key="2">
    <source>
        <dbReference type="SAM" id="SignalP"/>
    </source>
</evidence>
<dbReference type="InterPro" id="IPR055560">
    <property type="entry name" value="DUF7136"/>
</dbReference>
<dbReference type="Pfam" id="PF23584">
    <property type="entry name" value="DUF7136"/>
    <property type="match status" value="1"/>
</dbReference>
<gene>
    <name evidence="4" type="ORF">ATNIH1004_001324</name>
    <name evidence="5" type="ORF">EYZ11_012836</name>
</gene>
<reference evidence="5 6" key="1">
    <citation type="submission" date="2019-03" db="EMBL/GenBank/DDBJ databases">
        <title>The genome sequence of a newly discovered highly antifungal drug resistant Aspergillus species, Aspergillus tanneri NIH 1004.</title>
        <authorList>
            <person name="Mounaud S."/>
            <person name="Singh I."/>
            <person name="Joardar V."/>
            <person name="Pakala S."/>
            <person name="Pakala S."/>
            <person name="Venepally P."/>
            <person name="Hoover J."/>
            <person name="Nierman W."/>
            <person name="Chung J."/>
            <person name="Losada L."/>
        </authorList>
    </citation>
    <scope>NUCLEOTIDE SEQUENCE [LARGE SCALE GENOMIC DNA]</scope>
    <source>
        <strain evidence="5 6">NIH1004</strain>
    </source>
</reference>
<feature type="transmembrane region" description="Helical" evidence="1">
    <location>
        <begin position="252"/>
        <end position="271"/>
    </location>
</feature>
<protein>
    <recommendedName>
        <fullName evidence="3">DUF7136 domain-containing protein</fullName>
    </recommendedName>
</protein>
<organism evidence="5 6">
    <name type="scientific">Aspergillus tanneri</name>
    <dbReference type="NCBI Taxonomy" id="1220188"/>
    <lineage>
        <taxon>Eukaryota</taxon>
        <taxon>Fungi</taxon>
        <taxon>Dikarya</taxon>
        <taxon>Ascomycota</taxon>
        <taxon>Pezizomycotina</taxon>
        <taxon>Eurotiomycetes</taxon>
        <taxon>Eurotiomycetidae</taxon>
        <taxon>Eurotiales</taxon>
        <taxon>Aspergillaceae</taxon>
        <taxon>Aspergillus</taxon>
        <taxon>Aspergillus subgen. Circumdati</taxon>
    </lineage>
</organism>
<keyword evidence="2" id="KW-0732">Signal</keyword>
<proteinExistence type="predicted"/>
<evidence type="ECO:0000313" key="4">
    <source>
        <dbReference type="EMBL" id="KAA8652420.1"/>
    </source>
</evidence>
<evidence type="ECO:0000259" key="3">
    <source>
        <dbReference type="Pfam" id="PF23584"/>
    </source>
</evidence>
<dbReference type="Proteomes" id="UP000308092">
    <property type="component" value="Unassembled WGS sequence"/>
</dbReference>
<sequence length="272" mass="30206">MHFSRASWLLSACMGAMVSASSVLEMDLVFPRNETYAPTELFPIIFAFQNAERAKYLNPHISYTIRNWDNRNDTITRSYDLRWTNWSSHDPYFAYTYFSDFSTEGRWKLDWSLTWESCDEYAFSNSLPRASMIYNSTSWGIFFTIQNAAPKVDLVTATANKTCPGEHGVAIKVTDKTMEVPLWVDWPGGDSTNNTCAVVASSTPMPIPDPCRVDIDSAIAASMSASLTATLCKGVNPPADCPEDDENAAQQLAVFGVSLLLAAFGALSFFLM</sequence>
<feature type="signal peptide" evidence="2">
    <location>
        <begin position="1"/>
        <end position="20"/>
    </location>
</feature>
<dbReference type="VEuPathDB" id="FungiDB:EYZ11_012836"/>
<keyword evidence="1" id="KW-1133">Transmembrane helix</keyword>
<keyword evidence="1" id="KW-0472">Membrane</keyword>
<dbReference type="AlphaFoldDB" id="A0A4S3IZ76"/>
<comment type="caution">
    <text evidence="5">The sequence shown here is derived from an EMBL/GenBank/DDBJ whole genome shotgun (WGS) entry which is preliminary data.</text>
</comment>
<name>A0A4S3IZ76_9EURO</name>